<dbReference type="Proteomes" id="UP000246104">
    <property type="component" value="Unassembled WGS sequence"/>
</dbReference>
<evidence type="ECO:0000313" key="2">
    <source>
        <dbReference type="Proteomes" id="UP000246104"/>
    </source>
</evidence>
<sequence>MILDLRKHKSDYFGQFTKNGVIIDTCVLRVLIDGTIQSQFRKKTPNDFNYLLDFLELIKMKNQWSKFFITPHILTETCRYFRDEYKDWANFHELVALIIPILDSMGESNEIKKAEVLNSIDFVKPIIEIGDISICLMANDFVKNNKKIAFLSIDGGLNGKYAADKNVLAMDFRQNIFNYIG</sequence>
<protein>
    <recommendedName>
        <fullName evidence="3">PIN domain-containing protein</fullName>
    </recommendedName>
</protein>
<comment type="caution">
    <text evidence="1">The sequence shown here is derived from an EMBL/GenBank/DDBJ whole genome shotgun (WGS) entry which is preliminary data.</text>
</comment>
<dbReference type="EMBL" id="PSRQ01000022">
    <property type="protein sequence ID" value="PWU23847.1"/>
    <property type="molecule type" value="Genomic_DNA"/>
</dbReference>
<accession>A0A317JQW6</accession>
<dbReference type="AlphaFoldDB" id="A0A317JQW6"/>
<reference evidence="1 2" key="1">
    <citation type="submission" date="2018-02" db="EMBL/GenBank/DDBJ databases">
        <title>Genomic Reconstructions from Amazon Rainforest and Pasture Soil Reveal Novel Insights into the Physiology of Candidate Phyla in Tropical Sites.</title>
        <authorList>
            <person name="Kroeger M.E."/>
            <person name="Delmont T."/>
            <person name="Eren A.M."/>
            <person name="Guo J."/>
            <person name="Meyer K.M."/>
            <person name="Khan K."/>
            <person name="Rodrigues J.L.M."/>
            <person name="Bohannan B.J.M."/>
            <person name="Tringe S."/>
            <person name="Borges C.D."/>
            <person name="Tiedje J."/>
            <person name="Tsai S.M."/>
            <person name="Nusslein K."/>
        </authorList>
    </citation>
    <scope>NUCLEOTIDE SEQUENCE [LARGE SCALE GENOMIC DNA]</scope>
    <source>
        <strain evidence="1">Amazon FNV 2010 28 9</strain>
    </source>
</reference>
<evidence type="ECO:0000313" key="1">
    <source>
        <dbReference type="EMBL" id="PWU23847.1"/>
    </source>
</evidence>
<evidence type="ECO:0008006" key="3">
    <source>
        <dbReference type="Google" id="ProtNLM"/>
    </source>
</evidence>
<organism evidence="1 2">
    <name type="scientific">Candidatus Cerribacteria bacterium 'Amazon FNV 2010 28 9'</name>
    <dbReference type="NCBI Taxonomy" id="2081795"/>
    <lineage>
        <taxon>Bacteria</taxon>
        <taxon>Candidatus Cerribacteria</taxon>
    </lineage>
</organism>
<name>A0A317JQW6_9BACT</name>
<proteinExistence type="predicted"/>
<gene>
    <name evidence="1" type="ORF">C5B42_01650</name>
</gene>